<evidence type="ECO:0000256" key="3">
    <source>
        <dbReference type="ARBA" id="ARBA00023163"/>
    </source>
</evidence>
<dbReference type="SUPFAM" id="SSF46785">
    <property type="entry name" value="Winged helix' DNA-binding domain"/>
    <property type="match status" value="1"/>
</dbReference>
<dbReference type="InterPro" id="IPR036388">
    <property type="entry name" value="WH-like_DNA-bd_sf"/>
</dbReference>
<dbReference type="SMART" id="SM00345">
    <property type="entry name" value="HTH_GNTR"/>
    <property type="match status" value="1"/>
</dbReference>
<dbReference type="InterPro" id="IPR000524">
    <property type="entry name" value="Tscrpt_reg_HTH_GntR"/>
</dbReference>
<comment type="caution">
    <text evidence="5">The sequence shown here is derived from an EMBL/GenBank/DDBJ whole genome shotgun (WGS) entry which is preliminary data.</text>
</comment>
<sequence length="212" mass="24041">MAVSMSPKQKVYQGVLQEIRRYIDSNNLVPGDKLPSERDLSEKLQAGRSSVREALRAMELLGLLETRHGEGTFLSAYTPYQTVELLSSFILQGGTIKKDLAATKRIIEKELAKLAGRFLDTKDLDVLRSNLENTHQTAGEKHKAFFRHLSEQAGNVLLSKIWYLVDDFSSTVNAVYYEEGFYIKLLDLYKSNDIDSIEGLFNSKIMDRDDVN</sequence>
<evidence type="ECO:0000259" key="4">
    <source>
        <dbReference type="PROSITE" id="PS50949"/>
    </source>
</evidence>
<keyword evidence="6" id="KW-1185">Reference proteome</keyword>
<dbReference type="Gene3D" id="1.10.10.10">
    <property type="entry name" value="Winged helix-like DNA-binding domain superfamily/Winged helix DNA-binding domain"/>
    <property type="match status" value="1"/>
</dbReference>
<keyword evidence="1" id="KW-0805">Transcription regulation</keyword>
<dbReference type="CDD" id="cd07377">
    <property type="entry name" value="WHTH_GntR"/>
    <property type="match status" value="1"/>
</dbReference>
<feature type="domain" description="HTH gntR-type" evidence="4">
    <location>
        <begin position="9"/>
        <end position="77"/>
    </location>
</feature>
<dbReference type="Proteomes" id="UP001500866">
    <property type="component" value="Unassembled WGS sequence"/>
</dbReference>
<reference evidence="5 6" key="1">
    <citation type="journal article" date="2019" name="Int. J. Syst. Evol. Microbiol.">
        <title>The Global Catalogue of Microorganisms (GCM) 10K type strain sequencing project: providing services to taxonomists for standard genome sequencing and annotation.</title>
        <authorList>
            <consortium name="The Broad Institute Genomics Platform"/>
            <consortium name="The Broad Institute Genome Sequencing Center for Infectious Disease"/>
            <person name="Wu L."/>
            <person name="Ma J."/>
        </authorList>
    </citation>
    <scope>NUCLEOTIDE SEQUENCE [LARGE SCALE GENOMIC DNA]</scope>
    <source>
        <strain evidence="5 6">JCM 15395</strain>
    </source>
</reference>
<accession>A0ABN1G065</accession>
<dbReference type="RefSeq" id="WP_343812061.1">
    <property type="nucleotide sequence ID" value="NZ_BAAADS010000012.1"/>
</dbReference>
<dbReference type="PANTHER" id="PTHR43537">
    <property type="entry name" value="TRANSCRIPTIONAL REGULATOR, GNTR FAMILY"/>
    <property type="match status" value="1"/>
</dbReference>
<evidence type="ECO:0000313" key="6">
    <source>
        <dbReference type="Proteomes" id="UP001500866"/>
    </source>
</evidence>
<evidence type="ECO:0000256" key="2">
    <source>
        <dbReference type="ARBA" id="ARBA00023125"/>
    </source>
</evidence>
<organism evidence="5 6">
    <name type="scientific">Virgibacillus siamensis</name>
    <dbReference type="NCBI Taxonomy" id="480071"/>
    <lineage>
        <taxon>Bacteria</taxon>
        <taxon>Bacillati</taxon>
        <taxon>Bacillota</taxon>
        <taxon>Bacilli</taxon>
        <taxon>Bacillales</taxon>
        <taxon>Bacillaceae</taxon>
        <taxon>Virgibacillus</taxon>
    </lineage>
</organism>
<protein>
    <submittedName>
        <fullName evidence="5">GntR family transcriptional regulator</fullName>
    </submittedName>
</protein>
<evidence type="ECO:0000256" key="1">
    <source>
        <dbReference type="ARBA" id="ARBA00023015"/>
    </source>
</evidence>
<dbReference type="Pfam" id="PF00392">
    <property type="entry name" value="GntR"/>
    <property type="match status" value="1"/>
</dbReference>
<gene>
    <name evidence="5" type="ORF">GCM10009001_16820</name>
</gene>
<dbReference type="PROSITE" id="PS50949">
    <property type="entry name" value="HTH_GNTR"/>
    <property type="match status" value="1"/>
</dbReference>
<keyword evidence="3" id="KW-0804">Transcription</keyword>
<name>A0ABN1G065_9BACI</name>
<proteinExistence type="predicted"/>
<dbReference type="EMBL" id="BAAADS010000012">
    <property type="protein sequence ID" value="GAA0600950.1"/>
    <property type="molecule type" value="Genomic_DNA"/>
</dbReference>
<evidence type="ECO:0000313" key="5">
    <source>
        <dbReference type="EMBL" id="GAA0600950.1"/>
    </source>
</evidence>
<dbReference type="PRINTS" id="PR00035">
    <property type="entry name" value="HTHGNTR"/>
</dbReference>
<keyword evidence="2" id="KW-0238">DNA-binding</keyword>
<dbReference type="PANTHER" id="PTHR43537:SF54">
    <property type="entry name" value="TRANSCRIPTIONAL REGULATOR, GNTR FAMILY"/>
    <property type="match status" value="1"/>
</dbReference>
<dbReference type="InterPro" id="IPR036390">
    <property type="entry name" value="WH_DNA-bd_sf"/>
</dbReference>